<dbReference type="RefSeq" id="WP_111696310.1">
    <property type="nucleotide sequence ID" value="NZ_LS483458.1"/>
</dbReference>
<proteinExistence type="predicted"/>
<reference evidence="1 2" key="1">
    <citation type="submission" date="2018-06" db="EMBL/GenBank/DDBJ databases">
        <authorList>
            <consortium name="Pathogen Informatics"/>
            <person name="Doyle S."/>
        </authorList>
    </citation>
    <scope>NUCLEOTIDE SEQUENCE [LARGE SCALE GENOMIC DNA]</scope>
    <source>
        <strain evidence="1 2">NCTC10839</strain>
    </source>
</reference>
<name>A0A2X4RJU9_HAEHA</name>
<dbReference type="GeneID" id="56957279"/>
<dbReference type="EMBL" id="LS483458">
    <property type="protein sequence ID" value="SQH96800.1"/>
    <property type="molecule type" value="Genomic_DNA"/>
</dbReference>
<dbReference type="KEGG" id="hhz:NCTC10839_00680"/>
<gene>
    <name evidence="1" type="ORF">NCTC10839_00680</name>
</gene>
<evidence type="ECO:0000313" key="2">
    <source>
        <dbReference type="Proteomes" id="UP000248808"/>
    </source>
</evidence>
<accession>A0A2X4RJU9</accession>
<organism evidence="1 2">
    <name type="scientific">Haemophilus haemolyticus</name>
    <dbReference type="NCBI Taxonomy" id="726"/>
    <lineage>
        <taxon>Bacteria</taxon>
        <taxon>Pseudomonadati</taxon>
        <taxon>Pseudomonadota</taxon>
        <taxon>Gammaproteobacteria</taxon>
        <taxon>Pasteurellales</taxon>
        <taxon>Pasteurellaceae</taxon>
        <taxon>Haemophilus</taxon>
    </lineage>
</organism>
<protein>
    <submittedName>
        <fullName evidence="1">Uncharacterized protein</fullName>
    </submittedName>
</protein>
<dbReference type="Proteomes" id="UP000248808">
    <property type="component" value="Chromosome 1"/>
</dbReference>
<dbReference type="AlphaFoldDB" id="A0A2X4RJU9"/>
<evidence type="ECO:0000313" key="1">
    <source>
        <dbReference type="EMBL" id="SQH96800.1"/>
    </source>
</evidence>
<sequence length="242" mass="28193">MLDLSSIQDDYLKEYLSLEHLRAFIYKSKLDKGKTKGINEENFNGVTCAQDALALFKREESRNNIPKCYLLHPITKALNKVEYSHLISYLEYLVYTQIDTTSFRYNPDAMAAYENFCENGSIKFDNEEFYFRRDEIENMIGAKIPHIEKLSDVENVKLASLQDKTADLDKSSDRTLFEYDADLPEGMNEEKLAYFIELIIDPMLLDNGKMPSYSKLYSSLDIRHRGKKKLPSKNTIKKYLNQ</sequence>